<evidence type="ECO:0000313" key="5">
    <source>
        <dbReference type="EMBL" id="MEE1975103.1"/>
    </source>
</evidence>
<dbReference type="RefSeq" id="WP_272649919.1">
    <property type="nucleotide sequence ID" value="NZ_JAZDDG010000001.1"/>
</dbReference>
<dbReference type="InterPro" id="IPR035386">
    <property type="entry name" value="Arm-DNA-bind_5"/>
</dbReference>
<dbReference type="EMBL" id="JAZDDG010000001">
    <property type="protein sequence ID" value="MEE1975103.1"/>
    <property type="molecule type" value="Genomic_DNA"/>
</dbReference>
<dbReference type="Proteomes" id="UP001356308">
    <property type="component" value="Unassembled WGS sequence"/>
</dbReference>
<protein>
    <submittedName>
        <fullName evidence="5">Site-specific integrase</fullName>
    </submittedName>
</protein>
<reference evidence="5 6" key="1">
    <citation type="submission" date="2024-01" db="EMBL/GenBank/DDBJ databases">
        <title>Maribacter spp. originated from different algae showed divergent polysaccharides utilization ability.</title>
        <authorList>
            <person name="Wang H."/>
            <person name="Wu Y."/>
        </authorList>
    </citation>
    <scope>NUCLEOTIDE SEQUENCE [LARGE SCALE GENOMIC DNA]</scope>
    <source>
        <strain evidence="5 6">PR1</strain>
    </source>
</reference>
<comment type="similarity">
    <text evidence="1">Belongs to the 'phage' integrase family.</text>
</comment>
<evidence type="ECO:0000256" key="3">
    <source>
        <dbReference type="ARBA" id="ARBA00023172"/>
    </source>
</evidence>
<name>A0ABU7IQE9_9FLAO</name>
<dbReference type="Pfam" id="PF17293">
    <property type="entry name" value="Arm-DNA-bind_5"/>
    <property type="match status" value="1"/>
</dbReference>
<feature type="domain" description="Tyr recombinase" evidence="4">
    <location>
        <begin position="215"/>
        <end position="400"/>
    </location>
</feature>
<evidence type="ECO:0000256" key="2">
    <source>
        <dbReference type="ARBA" id="ARBA00023125"/>
    </source>
</evidence>
<evidence type="ECO:0000256" key="1">
    <source>
        <dbReference type="ARBA" id="ARBA00008857"/>
    </source>
</evidence>
<dbReference type="InterPro" id="IPR025269">
    <property type="entry name" value="SAM-like_dom"/>
</dbReference>
<proteinExistence type="inferred from homology"/>
<dbReference type="Pfam" id="PF00589">
    <property type="entry name" value="Phage_integrase"/>
    <property type="match status" value="1"/>
</dbReference>
<dbReference type="InterPro" id="IPR010998">
    <property type="entry name" value="Integrase_recombinase_N"/>
</dbReference>
<gene>
    <name evidence="5" type="ORF">V1I91_03420</name>
</gene>
<evidence type="ECO:0000259" key="4">
    <source>
        <dbReference type="PROSITE" id="PS51898"/>
    </source>
</evidence>
<dbReference type="InterPro" id="IPR013762">
    <property type="entry name" value="Integrase-like_cat_sf"/>
</dbReference>
<comment type="caution">
    <text evidence="5">The sequence shown here is derived from an EMBL/GenBank/DDBJ whole genome shotgun (WGS) entry which is preliminary data.</text>
</comment>
<dbReference type="PANTHER" id="PTHR30349">
    <property type="entry name" value="PHAGE INTEGRASE-RELATED"/>
    <property type="match status" value="1"/>
</dbReference>
<dbReference type="SUPFAM" id="SSF56349">
    <property type="entry name" value="DNA breaking-rejoining enzymes"/>
    <property type="match status" value="1"/>
</dbReference>
<dbReference type="PROSITE" id="PS51898">
    <property type="entry name" value="TYR_RECOMBINASE"/>
    <property type="match status" value="1"/>
</dbReference>
<sequence length="406" mass="48024">MQTSLSLSLDTRRKRKDNSFPIIIRLGHYQKTTSIATGQSVEKIYWDDSKKQVKRSYKGVKSVKFLNNLLLTELAKAQEIVNRLHYKGELDFLSVKQLKDKIVRKTKYDSFYVYGLNQAKELRIAQRFGTARNYEGVISILKVFTKQKDLKFNELNHDFLKRFERFHLSKPGNSQNGLASYMRTIKAIYNKGIKDDIIEREYYPFYKYQIRTNPTEKRAIKVKYIKRILELDLSKEHSLFHYRNYFLLSYMTMGMSFIDMAFLRKENIVDGRIKFQRKKTSKMYDIKVTEQMQEILKFYTTKKTRKDFILPVLKRASLELQYKDAQWALKNYNKGLKKIAELCEIEERLTSYVSRHSFATHALFKNIPLPAISSMLGHSKLSTTQIYLKSLPSNVLDTYQEELNVL</sequence>
<dbReference type="Gene3D" id="1.10.443.10">
    <property type="entry name" value="Intergrase catalytic core"/>
    <property type="match status" value="1"/>
</dbReference>
<dbReference type="Pfam" id="PF13102">
    <property type="entry name" value="Phage_int_SAM_5"/>
    <property type="match status" value="1"/>
</dbReference>
<keyword evidence="6" id="KW-1185">Reference proteome</keyword>
<keyword evidence="2" id="KW-0238">DNA-binding</keyword>
<dbReference type="PANTHER" id="PTHR30349:SF64">
    <property type="entry name" value="PROPHAGE INTEGRASE INTD-RELATED"/>
    <property type="match status" value="1"/>
</dbReference>
<dbReference type="CDD" id="cd01185">
    <property type="entry name" value="INTN1_C_like"/>
    <property type="match status" value="1"/>
</dbReference>
<accession>A0ABU7IQE9</accession>
<keyword evidence="3" id="KW-0233">DNA recombination</keyword>
<dbReference type="Gene3D" id="1.10.150.130">
    <property type="match status" value="1"/>
</dbReference>
<dbReference type="InterPro" id="IPR011010">
    <property type="entry name" value="DNA_brk_join_enz"/>
</dbReference>
<dbReference type="InterPro" id="IPR002104">
    <property type="entry name" value="Integrase_catalytic"/>
</dbReference>
<dbReference type="InterPro" id="IPR050090">
    <property type="entry name" value="Tyrosine_recombinase_XerCD"/>
</dbReference>
<organism evidence="5 6">
    <name type="scientific">Maribacter cobaltidurans</name>
    <dbReference type="NCBI Taxonomy" id="1178778"/>
    <lineage>
        <taxon>Bacteria</taxon>
        <taxon>Pseudomonadati</taxon>
        <taxon>Bacteroidota</taxon>
        <taxon>Flavobacteriia</taxon>
        <taxon>Flavobacteriales</taxon>
        <taxon>Flavobacteriaceae</taxon>
        <taxon>Maribacter</taxon>
    </lineage>
</organism>
<evidence type="ECO:0000313" key="6">
    <source>
        <dbReference type="Proteomes" id="UP001356308"/>
    </source>
</evidence>